<keyword evidence="2" id="KW-1185">Reference proteome</keyword>
<sequence>MISLNRWNFKNDYKKKVRGLKRRKEELINYISDITEHMPNPSESGLGYWHLHLPFAQSYIYSSKLPNKFRREIMQILIDRVSYLKSIKSKGQAEYRIYALVSLPNLFDSQLVVYPHNSWFDGFFERDSEEQKWLPLDKSRNLIQEWELNCPSDIQIKGFKEIISEEDYYSEGENWFIGELN</sequence>
<dbReference type="Proteomes" id="UP000274033">
    <property type="component" value="Unassembled WGS sequence"/>
</dbReference>
<protein>
    <submittedName>
        <fullName evidence="1">DUF3916 domain-containing protein</fullName>
    </submittedName>
</protein>
<reference evidence="1 2" key="1">
    <citation type="journal article" date="2013" name="J. Microbiol.">
        <title>Lysinibacillus chungkukjangi sp. nov., isolated from Chungkukjang, Korean fermented soybean food.</title>
        <authorList>
            <person name="Kim S.J."/>
            <person name="Jang Y.H."/>
            <person name="Hamada M."/>
            <person name="Ahn J.H."/>
            <person name="Weon H.Y."/>
            <person name="Suzuki K."/>
            <person name="Whang K.S."/>
            <person name="Kwon S.W."/>
        </authorList>
    </citation>
    <scope>NUCLEOTIDE SEQUENCE [LARGE SCALE GENOMIC DNA]</scope>
    <source>
        <strain evidence="1 2">MCCC 1A12701</strain>
    </source>
</reference>
<dbReference type="Pfam" id="PF13079">
    <property type="entry name" value="DUF3916"/>
    <property type="match status" value="1"/>
</dbReference>
<evidence type="ECO:0000313" key="1">
    <source>
        <dbReference type="EMBL" id="RQW74668.1"/>
    </source>
</evidence>
<dbReference type="EMBL" id="RRCT01000008">
    <property type="protein sequence ID" value="RQW74668.1"/>
    <property type="molecule type" value="Genomic_DNA"/>
</dbReference>
<accession>A0A3N9UEP5</accession>
<proteinExistence type="predicted"/>
<name>A0A3N9UEP5_9BACI</name>
<gene>
    <name evidence="1" type="ORF">EBB45_10590</name>
</gene>
<dbReference type="AlphaFoldDB" id="A0A3N9UEP5"/>
<comment type="caution">
    <text evidence="1">The sequence shown here is derived from an EMBL/GenBank/DDBJ whole genome shotgun (WGS) entry which is preliminary data.</text>
</comment>
<dbReference type="InterPro" id="IPR025075">
    <property type="entry name" value="DUF3916"/>
</dbReference>
<organism evidence="1 2">
    <name type="scientific">Lysinibacillus composti</name>
    <dbReference type="NCBI Taxonomy" id="720633"/>
    <lineage>
        <taxon>Bacteria</taxon>
        <taxon>Bacillati</taxon>
        <taxon>Bacillota</taxon>
        <taxon>Bacilli</taxon>
        <taxon>Bacillales</taxon>
        <taxon>Bacillaceae</taxon>
        <taxon>Lysinibacillus</taxon>
    </lineage>
</organism>
<evidence type="ECO:0000313" key="2">
    <source>
        <dbReference type="Proteomes" id="UP000274033"/>
    </source>
</evidence>